<feature type="domain" description="Carrier" evidence="4">
    <location>
        <begin position="1032"/>
        <end position="1109"/>
    </location>
</feature>
<organism evidence="5 6">
    <name type="scientific">Pseudoalteromonas aurantia</name>
    <dbReference type="NCBI Taxonomy" id="43654"/>
    <lineage>
        <taxon>Bacteria</taxon>
        <taxon>Pseudomonadati</taxon>
        <taxon>Pseudomonadota</taxon>
        <taxon>Gammaproteobacteria</taxon>
        <taxon>Alteromonadales</taxon>
        <taxon>Pseudoalteromonadaceae</taxon>
        <taxon>Pseudoalteromonas</taxon>
    </lineage>
</organism>
<dbReference type="Gene3D" id="1.10.1200.10">
    <property type="entry name" value="ACP-like"/>
    <property type="match status" value="1"/>
</dbReference>
<dbReference type="InterPro" id="IPR009081">
    <property type="entry name" value="PP-bd_ACP"/>
</dbReference>
<dbReference type="NCBIfam" id="TIGR01733">
    <property type="entry name" value="AA-adenyl-dom"/>
    <property type="match status" value="1"/>
</dbReference>
<dbReference type="GO" id="GO:0005737">
    <property type="term" value="C:cytoplasm"/>
    <property type="evidence" value="ECO:0007669"/>
    <property type="project" value="TreeGrafter"/>
</dbReference>
<reference evidence="6" key="2">
    <citation type="submission" date="2019-06" db="EMBL/GenBank/DDBJ databases">
        <title>Co-occurence of chitin degradation, pigmentation and bioactivity in marine Pseudoalteromonas.</title>
        <authorList>
            <person name="Sonnenschein E.C."/>
            <person name="Bech P.K."/>
        </authorList>
    </citation>
    <scope>NUCLEOTIDE SEQUENCE [LARGE SCALE GENOMIC DNA]</scope>
    <source>
        <strain evidence="6">S3790</strain>
    </source>
</reference>
<dbReference type="Proteomes" id="UP000307217">
    <property type="component" value="Unassembled WGS sequence"/>
</dbReference>
<dbReference type="PRINTS" id="PR00154">
    <property type="entry name" value="AMPBINDING"/>
</dbReference>
<dbReference type="InterPro" id="IPR006162">
    <property type="entry name" value="Ppantetheine_attach_site"/>
</dbReference>
<keyword evidence="3" id="KW-0597">Phosphoprotein</keyword>
<dbReference type="InterPro" id="IPR020459">
    <property type="entry name" value="AMP-binding"/>
</dbReference>
<dbReference type="InterPro" id="IPR045851">
    <property type="entry name" value="AMP-bd_C_sf"/>
</dbReference>
<dbReference type="Pfam" id="PF00550">
    <property type="entry name" value="PP-binding"/>
    <property type="match status" value="1"/>
</dbReference>
<dbReference type="FunFam" id="3.40.50.980:FF:000001">
    <property type="entry name" value="Non-ribosomal peptide synthetase"/>
    <property type="match status" value="1"/>
</dbReference>
<dbReference type="InterPro" id="IPR036736">
    <property type="entry name" value="ACP-like_sf"/>
</dbReference>
<dbReference type="GO" id="GO:0044550">
    <property type="term" value="P:secondary metabolite biosynthetic process"/>
    <property type="evidence" value="ECO:0007669"/>
    <property type="project" value="TreeGrafter"/>
</dbReference>
<dbReference type="GO" id="GO:0003824">
    <property type="term" value="F:catalytic activity"/>
    <property type="evidence" value="ECO:0007669"/>
    <property type="project" value="InterPro"/>
</dbReference>
<dbReference type="PANTHER" id="PTHR45527:SF1">
    <property type="entry name" value="FATTY ACID SYNTHASE"/>
    <property type="match status" value="1"/>
</dbReference>
<dbReference type="Gene3D" id="3.30.559.10">
    <property type="entry name" value="Chloramphenicol acetyltransferase-like domain"/>
    <property type="match status" value="1"/>
</dbReference>
<evidence type="ECO:0000256" key="1">
    <source>
        <dbReference type="ARBA" id="ARBA00001957"/>
    </source>
</evidence>
<dbReference type="InterPro" id="IPR023213">
    <property type="entry name" value="CAT-like_dom_sf"/>
</dbReference>
<dbReference type="RefSeq" id="WP_138589984.1">
    <property type="nucleotide sequence ID" value="NZ_PNBX01000009.1"/>
</dbReference>
<dbReference type="SUPFAM" id="SSF52777">
    <property type="entry name" value="CoA-dependent acyltransferases"/>
    <property type="match status" value="2"/>
</dbReference>
<comment type="cofactor">
    <cofactor evidence="1">
        <name>pantetheine 4'-phosphate</name>
        <dbReference type="ChEBI" id="CHEBI:47942"/>
    </cofactor>
</comment>
<dbReference type="Gene3D" id="3.30.559.30">
    <property type="entry name" value="Nonribosomal peptide synthetase, condensation domain"/>
    <property type="match status" value="1"/>
</dbReference>
<dbReference type="InterPro" id="IPR000873">
    <property type="entry name" value="AMP-dep_synth/lig_dom"/>
</dbReference>
<protein>
    <recommendedName>
        <fullName evidence="4">Carrier domain-containing protein</fullName>
    </recommendedName>
</protein>
<dbReference type="InterPro" id="IPR001242">
    <property type="entry name" value="Condensation_dom"/>
</dbReference>
<dbReference type="PROSITE" id="PS50075">
    <property type="entry name" value="CARRIER"/>
    <property type="match status" value="1"/>
</dbReference>
<keyword evidence="2" id="KW-0596">Phosphopantetheine</keyword>
<dbReference type="CDD" id="cd19531">
    <property type="entry name" value="LCL_NRPS-like"/>
    <property type="match status" value="1"/>
</dbReference>
<sequence>MTFYELLQCIKDQQIKLKVKTDGQLAVVGNKERLTPNLISALKSHKEKLIDWLLNDSVNQASISKVDYTLEYDVNAEQRGMWLSETIANEAAQYNLVMVKKISGNFHPQILEVALTRLAQRQKVFSTGFIEREGNLKQFVAKEVSVNCVVKNLFNVPSEVFNAAIDEYLIAQGREPFNFSVGNLLRAAFIKHNDVTGVLCITSHHIAMDAWSADIFDTELFEIYNSIIEERTASLPELPIQYIDYVNWQHIQQKSEQFKHSLAYWKKSLDGAPSAHSLPLKNSRPAKLGRHGQLYRLNIDTDLANKVKSIAVDSNVTLFNFLFAVYTSVISVHSQTNDIVVGVPMANRPRKELESLIGLFINNAAIRVKLANDWTFLDVLEQVKQAMQGAYEHQSVPFETILNTIEIQRNASILPLIQLVFNLNSAPNRAITKSHGGLTTEDYSTDLEKANFELLLSVSDELNSLSLLFEYNTQLFDQTYIAQLGDSFVNILRLVTADITIAGTQLQQAESLLAIDKYRDLNNKRRDDTPPNLCCIHDVFTQVANSQPTDIAIKFGSTTLTYGKLNVLSDKVAAFLVDKGIKKEEVVGICTSRGVDFFVAVFGILKAGGAYLPIDVAHPIDRINYMLSNSGASKVLVDNDGAELNFDGEYFHIQEDACNYNGASKSCLHVQGQPDDLAYVIYTSGSTGQPKGVMIEHRGVVNLASYHQQCFSVSSSSKVLQFASFSFDGAVWEMVMALLNGASLHVCNEAQRGSPEALEMMLVDEQVSHAAIPPSVLIHMNVDLPYVLQSIIVAGEKTGASTVNKWSRKYALYNSYGPSESTVAVTGGWLKPDIQITVGTAIPNTRTYVLGTDKQVLGFGRQGELYVSGVGLARGYINSNEQNNSKFFYHEALKERLYATGDLARISEEGVVDFLGRADDQVKIRGRRIELSEIEKQIDAHNLVKSSKVVLVESGSSSRMVAFVIEKNLTEVSSEQEMTRTLRAALLAVLPQYMIPTSFILIDQFPVTVNGKIDTTALIEQLDTYQQDQNTAPNTDTQIELAHIWAELLSINFSAIYLESSFFELGGHSLLMIKLSKLIDERFNINMKATVVIEAENLEILALSVDKAITESVILEKKLQSKIVSKGIL</sequence>
<comment type="caution">
    <text evidence="5">The sequence shown here is derived from an EMBL/GenBank/DDBJ whole genome shotgun (WGS) entry which is preliminary data.</text>
</comment>
<evidence type="ECO:0000259" key="4">
    <source>
        <dbReference type="PROSITE" id="PS50075"/>
    </source>
</evidence>
<proteinExistence type="predicted"/>
<dbReference type="SUPFAM" id="SSF56801">
    <property type="entry name" value="Acetyl-CoA synthetase-like"/>
    <property type="match status" value="1"/>
</dbReference>
<evidence type="ECO:0000313" key="6">
    <source>
        <dbReference type="Proteomes" id="UP000307217"/>
    </source>
</evidence>
<name>A0A5S3VD37_9GAMM</name>
<dbReference type="Gene3D" id="1.10.10.1830">
    <property type="entry name" value="Non-ribosomal peptide synthase, adenylation domain"/>
    <property type="match status" value="1"/>
</dbReference>
<dbReference type="InterPro" id="IPR044894">
    <property type="entry name" value="TubC_N_sf"/>
</dbReference>
<dbReference type="Gene3D" id="3.30.300.30">
    <property type="match status" value="1"/>
</dbReference>
<evidence type="ECO:0000256" key="2">
    <source>
        <dbReference type="ARBA" id="ARBA00022450"/>
    </source>
</evidence>
<evidence type="ECO:0000313" key="5">
    <source>
        <dbReference type="EMBL" id="TMO69886.1"/>
    </source>
</evidence>
<dbReference type="AlphaFoldDB" id="A0A5S3VD37"/>
<dbReference type="Gene3D" id="2.30.38.10">
    <property type="entry name" value="Luciferase, Domain 3"/>
    <property type="match status" value="1"/>
</dbReference>
<dbReference type="PANTHER" id="PTHR45527">
    <property type="entry name" value="NONRIBOSOMAL PEPTIDE SYNTHETASE"/>
    <property type="match status" value="1"/>
</dbReference>
<dbReference type="OrthoDB" id="9757559at2"/>
<reference evidence="5 6" key="1">
    <citation type="submission" date="2018-01" db="EMBL/GenBank/DDBJ databases">
        <authorList>
            <person name="Paulsen S."/>
            <person name="Gram L.K."/>
        </authorList>
    </citation>
    <scope>NUCLEOTIDE SEQUENCE [LARGE SCALE GENOMIC DNA]</scope>
    <source>
        <strain evidence="5 6">S3790</strain>
    </source>
</reference>
<dbReference type="InterPro" id="IPR020845">
    <property type="entry name" value="AMP-binding_CS"/>
</dbReference>
<dbReference type="GO" id="GO:0031177">
    <property type="term" value="F:phosphopantetheine binding"/>
    <property type="evidence" value="ECO:0007669"/>
    <property type="project" value="TreeGrafter"/>
</dbReference>
<dbReference type="SUPFAM" id="SSF47336">
    <property type="entry name" value="ACP-like"/>
    <property type="match status" value="1"/>
</dbReference>
<dbReference type="Pfam" id="PF00668">
    <property type="entry name" value="Condensation"/>
    <property type="match status" value="1"/>
</dbReference>
<evidence type="ECO:0000256" key="3">
    <source>
        <dbReference type="ARBA" id="ARBA00022553"/>
    </source>
</evidence>
<dbReference type="InterPro" id="IPR010071">
    <property type="entry name" value="AA_adenyl_dom"/>
</dbReference>
<gene>
    <name evidence="5" type="ORF">CWC19_03355</name>
</gene>
<dbReference type="CDD" id="cd05930">
    <property type="entry name" value="A_NRPS"/>
    <property type="match status" value="1"/>
</dbReference>
<accession>A0A5S3VD37</accession>
<dbReference type="PROSITE" id="PS00012">
    <property type="entry name" value="PHOSPHOPANTETHEINE"/>
    <property type="match status" value="1"/>
</dbReference>
<dbReference type="Pfam" id="PF00501">
    <property type="entry name" value="AMP-binding"/>
    <property type="match status" value="1"/>
</dbReference>
<dbReference type="Gene3D" id="3.40.50.980">
    <property type="match status" value="2"/>
</dbReference>
<dbReference type="PROSITE" id="PS00455">
    <property type="entry name" value="AMP_BINDING"/>
    <property type="match status" value="1"/>
</dbReference>
<dbReference type="EMBL" id="PNBX01000009">
    <property type="protein sequence ID" value="TMO69886.1"/>
    <property type="molecule type" value="Genomic_DNA"/>
</dbReference>
<dbReference type="GO" id="GO:0043041">
    <property type="term" value="P:amino acid activation for nonribosomal peptide biosynthetic process"/>
    <property type="evidence" value="ECO:0007669"/>
    <property type="project" value="TreeGrafter"/>
</dbReference>